<name>A0A8H5JI06_9HYPO</name>
<accession>A0A8H5JI06</accession>
<feature type="compositionally biased region" description="Basic and acidic residues" evidence="1">
    <location>
        <begin position="254"/>
        <end position="265"/>
    </location>
</feature>
<feature type="region of interest" description="Disordered" evidence="1">
    <location>
        <begin position="142"/>
        <end position="306"/>
    </location>
</feature>
<comment type="caution">
    <text evidence="2">The sequence shown here is derived from an EMBL/GenBank/DDBJ whole genome shotgun (WGS) entry which is preliminary data.</text>
</comment>
<dbReference type="Proteomes" id="UP000574317">
    <property type="component" value="Unassembled WGS sequence"/>
</dbReference>
<evidence type="ECO:0000256" key="1">
    <source>
        <dbReference type="SAM" id="MobiDB-lite"/>
    </source>
</evidence>
<feature type="compositionally biased region" description="Polar residues" evidence="1">
    <location>
        <begin position="1"/>
        <end position="13"/>
    </location>
</feature>
<sequence length="306" mass="34119">MAMATASANISSTPKRKRGEETWASPIQFTFVHDPLSSSSHPSSVPTQADTEDGSDSSRSRVLAHKFRGLALESGGGATVSNEDSDNLMDEDKSMRKRQKPDEIMSEVDAAPTVQEVAGLDGKSVLPSKELLQPFKARVHEEPWPQKQNHGSLHHAYPSINRLSESKSRVKKRTGSPPLRMKRPSRRPFEDPDEEEVQIVDPVRAALTWHEDEITIYDPDDEDDDGIGINGIGFKPTPALAHARAMRRRQQMAEYRKREESEARARRSQRRGRGSGVKFGRSEEQSPPRKVRFTDTEASNVAITTG</sequence>
<feature type="compositionally biased region" description="Basic residues" evidence="1">
    <location>
        <begin position="169"/>
        <end position="186"/>
    </location>
</feature>
<dbReference type="EMBL" id="JAAOAO010000215">
    <property type="protein sequence ID" value="KAF5555690.1"/>
    <property type="molecule type" value="Genomic_DNA"/>
</dbReference>
<gene>
    <name evidence="2" type="ORF">FNAPI_6068</name>
</gene>
<evidence type="ECO:0000313" key="2">
    <source>
        <dbReference type="EMBL" id="KAF5555690.1"/>
    </source>
</evidence>
<dbReference type="AlphaFoldDB" id="A0A8H5JI06"/>
<feature type="compositionally biased region" description="Basic and acidic residues" evidence="1">
    <location>
        <begin position="280"/>
        <end position="295"/>
    </location>
</feature>
<feature type="compositionally biased region" description="Acidic residues" evidence="1">
    <location>
        <begin position="214"/>
        <end position="226"/>
    </location>
</feature>
<feature type="region of interest" description="Disordered" evidence="1">
    <location>
        <begin position="1"/>
        <end position="109"/>
    </location>
</feature>
<proteinExistence type="predicted"/>
<protein>
    <submittedName>
        <fullName evidence="2">Uncharacterized protein</fullName>
    </submittedName>
</protein>
<evidence type="ECO:0000313" key="3">
    <source>
        <dbReference type="Proteomes" id="UP000574317"/>
    </source>
</evidence>
<feature type="compositionally biased region" description="Polar residues" evidence="1">
    <location>
        <begin position="296"/>
        <end position="306"/>
    </location>
</feature>
<keyword evidence="3" id="KW-1185">Reference proteome</keyword>
<organism evidence="2 3">
    <name type="scientific">Fusarium napiforme</name>
    <dbReference type="NCBI Taxonomy" id="42672"/>
    <lineage>
        <taxon>Eukaryota</taxon>
        <taxon>Fungi</taxon>
        <taxon>Dikarya</taxon>
        <taxon>Ascomycota</taxon>
        <taxon>Pezizomycotina</taxon>
        <taxon>Sordariomycetes</taxon>
        <taxon>Hypocreomycetidae</taxon>
        <taxon>Hypocreales</taxon>
        <taxon>Nectriaceae</taxon>
        <taxon>Fusarium</taxon>
        <taxon>Fusarium fujikuroi species complex</taxon>
    </lineage>
</organism>
<reference evidence="2 3" key="1">
    <citation type="submission" date="2020-05" db="EMBL/GenBank/DDBJ databases">
        <title>Identification and distribution of gene clusters putatively required for synthesis of sphingolipid metabolism inhibitors in phylogenetically diverse species of the filamentous fungus Fusarium.</title>
        <authorList>
            <person name="Kim H.-S."/>
            <person name="Busman M."/>
            <person name="Brown D.W."/>
            <person name="Divon H."/>
            <person name="Uhlig S."/>
            <person name="Proctor R.H."/>
        </authorList>
    </citation>
    <scope>NUCLEOTIDE SEQUENCE [LARGE SCALE GENOMIC DNA]</scope>
    <source>
        <strain evidence="2 3">NRRL 25196</strain>
    </source>
</reference>